<protein>
    <submittedName>
        <fullName evidence="3">Haloalkane dehalogenase</fullName>
    </submittedName>
</protein>
<dbReference type="InterPro" id="IPR029058">
    <property type="entry name" value="AB_hydrolase_fold"/>
</dbReference>
<dbReference type="GO" id="GO:0003824">
    <property type="term" value="F:catalytic activity"/>
    <property type="evidence" value="ECO:0007669"/>
    <property type="project" value="InterPro"/>
</dbReference>
<evidence type="ECO:0000313" key="4">
    <source>
        <dbReference type="Proteomes" id="UP000317940"/>
    </source>
</evidence>
<dbReference type="Proteomes" id="UP000317940">
    <property type="component" value="Unassembled WGS sequence"/>
</dbReference>
<dbReference type="SUPFAM" id="SSF53474">
    <property type="entry name" value="alpha/beta-Hydrolases"/>
    <property type="match status" value="1"/>
</dbReference>
<dbReference type="InterPro" id="IPR050266">
    <property type="entry name" value="AB_hydrolase_sf"/>
</dbReference>
<dbReference type="Pfam" id="PF00561">
    <property type="entry name" value="Abhydrolase_1"/>
    <property type="match status" value="1"/>
</dbReference>
<organism evidence="3 4">
    <name type="scientific">Kitasatospora viridis</name>
    <dbReference type="NCBI Taxonomy" id="281105"/>
    <lineage>
        <taxon>Bacteria</taxon>
        <taxon>Bacillati</taxon>
        <taxon>Actinomycetota</taxon>
        <taxon>Actinomycetes</taxon>
        <taxon>Kitasatosporales</taxon>
        <taxon>Streptomycetaceae</taxon>
        <taxon>Kitasatospora</taxon>
    </lineage>
</organism>
<dbReference type="Gene3D" id="3.40.50.1820">
    <property type="entry name" value="alpha/beta hydrolase"/>
    <property type="match status" value="1"/>
</dbReference>
<evidence type="ECO:0000259" key="2">
    <source>
        <dbReference type="Pfam" id="PF00561"/>
    </source>
</evidence>
<dbReference type="OrthoDB" id="5431692at2"/>
<dbReference type="PRINTS" id="PR00412">
    <property type="entry name" value="EPOXHYDRLASE"/>
</dbReference>
<dbReference type="InterPro" id="IPR000639">
    <property type="entry name" value="Epox_hydrolase-like"/>
</dbReference>
<evidence type="ECO:0000313" key="3">
    <source>
        <dbReference type="EMBL" id="TWF91312.1"/>
    </source>
</evidence>
<dbReference type="PRINTS" id="PR00111">
    <property type="entry name" value="ABHYDROLASE"/>
</dbReference>
<name>A0A561TW34_9ACTN</name>
<gene>
    <name evidence="3" type="ORF">FHX73_12424</name>
</gene>
<dbReference type="GO" id="GO:0016020">
    <property type="term" value="C:membrane"/>
    <property type="evidence" value="ECO:0007669"/>
    <property type="project" value="TreeGrafter"/>
</dbReference>
<dbReference type="PANTHER" id="PTHR43798:SF24">
    <property type="entry name" value="CIS-3-ALKYL-4-ALKYLOXETAN-2-ONE DECARBOXYLASE"/>
    <property type="match status" value="1"/>
</dbReference>
<evidence type="ECO:0000256" key="1">
    <source>
        <dbReference type="SAM" id="MobiDB-lite"/>
    </source>
</evidence>
<reference evidence="3 4" key="1">
    <citation type="submission" date="2019-06" db="EMBL/GenBank/DDBJ databases">
        <title>Sequencing the genomes of 1000 actinobacteria strains.</title>
        <authorList>
            <person name="Klenk H.-P."/>
        </authorList>
    </citation>
    <scope>NUCLEOTIDE SEQUENCE [LARGE SCALE GENOMIC DNA]</scope>
    <source>
        <strain evidence="3 4">DSM 44826</strain>
    </source>
</reference>
<dbReference type="RefSeq" id="WP_145908918.1">
    <property type="nucleotide sequence ID" value="NZ_BAAAMZ010000010.1"/>
</dbReference>
<dbReference type="PANTHER" id="PTHR43798">
    <property type="entry name" value="MONOACYLGLYCEROL LIPASE"/>
    <property type="match status" value="1"/>
</dbReference>
<feature type="domain" description="AB hydrolase-1" evidence="2">
    <location>
        <begin position="37"/>
        <end position="286"/>
    </location>
</feature>
<proteinExistence type="predicted"/>
<accession>A0A561TW34</accession>
<feature type="region of interest" description="Disordered" evidence="1">
    <location>
        <begin position="1"/>
        <end position="21"/>
    </location>
</feature>
<comment type="caution">
    <text evidence="3">The sequence shown here is derived from an EMBL/GenBank/DDBJ whole genome shotgun (WGS) entry which is preliminary data.</text>
</comment>
<dbReference type="AlphaFoldDB" id="A0A561TW34"/>
<sequence>MRTGAQSPALPGYPGAPHRRRVPRTDQHYVDLGAGAPVLFVHGNPSWSYMWRHLLTALSPGYRCIAPDLTGMGLSARPVTSAEPAERLRAQLDDLQALYGHLVVERGLPAHGWTLVLHDWGGPLGIAWARRNPGVVARLVVLNTVGFRLPESYRVPAYLRWIRDIAPLASLVHATNLFTRLAVRVGCRRRLPPEVRRAYLLPYAKKQDRRAVVDFIRCIPRDGGDDPVWRELDLPDGHAEPTTVPLFVGWGMKDPVFTPGLADEWQRRYPHATVRRYPAAGHFVMEDVADELAGHLLDFLHRTERR</sequence>
<dbReference type="InterPro" id="IPR000073">
    <property type="entry name" value="AB_hydrolase_1"/>
</dbReference>
<dbReference type="EMBL" id="VIWT01000002">
    <property type="protein sequence ID" value="TWF91312.1"/>
    <property type="molecule type" value="Genomic_DNA"/>
</dbReference>
<keyword evidence="4" id="KW-1185">Reference proteome</keyword>